<dbReference type="Proteomes" id="UP001060085">
    <property type="component" value="Linkage Group LG04"/>
</dbReference>
<gene>
    <name evidence="1" type="ORF">M9H77_17181</name>
</gene>
<dbReference type="EMBL" id="CM044704">
    <property type="protein sequence ID" value="KAI5667328.1"/>
    <property type="molecule type" value="Genomic_DNA"/>
</dbReference>
<proteinExistence type="predicted"/>
<keyword evidence="2" id="KW-1185">Reference proteome</keyword>
<name>A0ACC0B489_CATRO</name>
<sequence>MVSLTNEMQLAQKEVGEIMTKVEFNGIKVMNKLEELTGHVYRGKVKDNIRINVEKVKDDKKGGYVASIETPVKVKKMKDVFFKTGIGKIKQEEPEHEDFMDEIQTLTGSIRCHTPMSTGKISIALAVLCDNKSQKQLSENYLFENSIDGDIRHSAR</sequence>
<comment type="caution">
    <text evidence="1">The sequence shown here is derived from an EMBL/GenBank/DDBJ whole genome shotgun (WGS) entry which is preliminary data.</text>
</comment>
<evidence type="ECO:0000313" key="2">
    <source>
        <dbReference type="Proteomes" id="UP001060085"/>
    </source>
</evidence>
<evidence type="ECO:0000313" key="1">
    <source>
        <dbReference type="EMBL" id="KAI5667328.1"/>
    </source>
</evidence>
<reference evidence="2" key="1">
    <citation type="journal article" date="2023" name="Nat. Plants">
        <title>Single-cell RNA sequencing provides a high-resolution roadmap for understanding the multicellular compartmentation of specialized metabolism.</title>
        <authorList>
            <person name="Sun S."/>
            <person name="Shen X."/>
            <person name="Li Y."/>
            <person name="Li Y."/>
            <person name="Wang S."/>
            <person name="Li R."/>
            <person name="Zhang H."/>
            <person name="Shen G."/>
            <person name="Guo B."/>
            <person name="Wei J."/>
            <person name="Xu J."/>
            <person name="St-Pierre B."/>
            <person name="Chen S."/>
            <person name="Sun C."/>
        </authorList>
    </citation>
    <scope>NUCLEOTIDE SEQUENCE [LARGE SCALE GENOMIC DNA]</scope>
</reference>
<organism evidence="1 2">
    <name type="scientific">Catharanthus roseus</name>
    <name type="common">Madagascar periwinkle</name>
    <name type="synonym">Vinca rosea</name>
    <dbReference type="NCBI Taxonomy" id="4058"/>
    <lineage>
        <taxon>Eukaryota</taxon>
        <taxon>Viridiplantae</taxon>
        <taxon>Streptophyta</taxon>
        <taxon>Embryophyta</taxon>
        <taxon>Tracheophyta</taxon>
        <taxon>Spermatophyta</taxon>
        <taxon>Magnoliopsida</taxon>
        <taxon>eudicotyledons</taxon>
        <taxon>Gunneridae</taxon>
        <taxon>Pentapetalae</taxon>
        <taxon>asterids</taxon>
        <taxon>lamiids</taxon>
        <taxon>Gentianales</taxon>
        <taxon>Apocynaceae</taxon>
        <taxon>Rauvolfioideae</taxon>
        <taxon>Vinceae</taxon>
        <taxon>Catharanthinae</taxon>
        <taxon>Catharanthus</taxon>
    </lineage>
</organism>
<accession>A0ACC0B489</accession>
<protein>
    <submittedName>
        <fullName evidence="1">Uncharacterized protein</fullName>
    </submittedName>
</protein>